<evidence type="ECO:0000256" key="6">
    <source>
        <dbReference type="ARBA" id="ARBA00022840"/>
    </source>
</evidence>
<feature type="binding site" evidence="7">
    <location>
        <position position="82"/>
    </location>
    <ligand>
        <name>glycerol</name>
        <dbReference type="ChEBI" id="CHEBI:17754"/>
    </ligand>
</feature>
<comment type="activity regulation">
    <text evidence="7">Inhibited by fructose 1,6-bisphosphate (FBP).</text>
</comment>
<dbReference type="PIRSF" id="PIRSF000538">
    <property type="entry name" value="GlpK"/>
    <property type="match status" value="1"/>
</dbReference>
<feature type="binding site" evidence="7">
    <location>
        <position position="14"/>
    </location>
    <ligand>
        <name>ATP</name>
        <dbReference type="ChEBI" id="CHEBI:30616"/>
    </ligand>
</feature>
<keyword evidence="3 7" id="KW-0547">Nucleotide-binding</keyword>
<feature type="binding site" evidence="7">
    <location>
        <position position="12"/>
    </location>
    <ligand>
        <name>sn-glycerol 3-phosphate</name>
        <dbReference type="ChEBI" id="CHEBI:57597"/>
    </ligand>
</feature>
<dbReference type="PROSITE" id="PS00933">
    <property type="entry name" value="FGGY_KINASES_1"/>
    <property type="match status" value="1"/>
</dbReference>
<dbReference type="Gene3D" id="3.30.420.40">
    <property type="match status" value="2"/>
</dbReference>
<dbReference type="PANTHER" id="PTHR10196:SF69">
    <property type="entry name" value="GLYCEROL KINASE"/>
    <property type="match status" value="1"/>
</dbReference>
<evidence type="ECO:0000256" key="8">
    <source>
        <dbReference type="RuleBase" id="RU003733"/>
    </source>
</evidence>
<dbReference type="InterPro" id="IPR018483">
    <property type="entry name" value="Carb_kinase_FGGY_CS"/>
</dbReference>
<feature type="binding site" evidence="7">
    <location>
        <position position="12"/>
    </location>
    <ligand>
        <name>ADP</name>
        <dbReference type="ChEBI" id="CHEBI:456216"/>
    </ligand>
</feature>
<dbReference type="NCBIfam" id="TIGR01311">
    <property type="entry name" value="glycerol_kin"/>
    <property type="match status" value="1"/>
</dbReference>
<feature type="binding site" evidence="7">
    <location>
        <position position="83"/>
    </location>
    <ligand>
        <name>sn-glycerol 3-phosphate</name>
        <dbReference type="ChEBI" id="CHEBI:57597"/>
    </ligand>
</feature>
<dbReference type="PANTHER" id="PTHR10196">
    <property type="entry name" value="SUGAR KINASE"/>
    <property type="match status" value="1"/>
</dbReference>
<evidence type="ECO:0000259" key="10">
    <source>
        <dbReference type="Pfam" id="PF02782"/>
    </source>
</evidence>
<keyword evidence="6 7" id="KW-0067">ATP-binding</keyword>
<dbReference type="PROSITE" id="PS00445">
    <property type="entry name" value="FGGY_KINASES_2"/>
    <property type="match status" value="1"/>
</dbReference>
<dbReference type="Pfam" id="PF02782">
    <property type="entry name" value="FGGY_C"/>
    <property type="match status" value="1"/>
</dbReference>
<accession>A0ABW8SWC7</accession>
<feature type="binding site" evidence="7">
    <location>
        <position position="134"/>
    </location>
    <ligand>
        <name>glycerol</name>
        <dbReference type="ChEBI" id="CHEBI:17754"/>
    </ligand>
</feature>
<feature type="binding site" evidence="7">
    <location>
        <position position="134"/>
    </location>
    <ligand>
        <name>sn-glycerol 3-phosphate</name>
        <dbReference type="ChEBI" id="CHEBI:57597"/>
    </ligand>
</feature>
<name>A0ABW8SWC7_9BACT</name>
<dbReference type="GO" id="GO:0004370">
    <property type="term" value="F:glycerol kinase activity"/>
    <property type="evidence" value="ECO:0007669"/>
    <property type="project" value="UniProtKB-EC"/>
</dbReference>
<keyword evidence="4 7" id="KW-0418">Kinase</keyword>
<dbReference type="InterPro" id="IPR018485">
    <property type="entry name" value="FGGY_C"/>
</dbReference>
<reference evidence="11 12" key="1">
    <citation type="submission" date="2024-07" db="EMBL/GenBank/DDBJ databases">
        <authorList>
            <person name="Pitt A."/>
            <person name="Hahn M.W."/>
        </authorList>
    </citation>
    <scope>NUCLEOTIDE SEQUENCE [LARGE SCALE GENOMIC DNA]</scope>
    <source>
        <strain evidence="11 12">2-AUSEE-184A6</strain>
    </source>
</reference>
<evidence type="ECO:0000256" key="7">
    <source>
        <dbReference type="HAMAP-Rule" id="MF_00186"/>
    </source>
</evidence>
<comment type="caution">
    <text evidence="11">The sequence shown here is derived from an EMBL/GenBank/DDBJ whole genome shotgun (WGS) entry which is preliminary data.</text>
</comment>
<feature type="binding site" evidence="7">
    <location>
        <position position="314"/>
    </location>
    <ligand>
        <name>ATP</name>
        <dbReference type="ChEBI" id="CHEBI:30616"/>
    </ligand>
</feature>
<dbReference type="CDD" id="cd07769">
    <property type="entry name" value="ASKHA_NBD_FGGY_GK"/>
    <property type="match status" value="1"/>
</dbReference>
<dbReference type="NCBIfam" id="NF000756">
    <property type="entry name" value="PRK00047.1"/>
    <property type="match status" value="1"/>
</dbReference>
<dbReference type="RefSeq" id="WP_406777670.1">
    <property type="nucleotide sequence ID" value="NZ_JBEWZG010000001.1"/>
</dbReference>
<feature type="binding site" evidence="7">
    <location>
        <position position="310"/>
    </location>
    <ligand>
        <name>ADP</name>
        <dbReference type="ChEBI" id="CHEBI:456216"/>
    </ligand>
</feature>
<dbReference type="Pfam" id="PF00370">
    <property type="entry name" value="FGGY_N"/>
    <property type="match status" value="1"/>
</dbReference>
<feature type="binding site" evidence="7">
    <location>
        <position position="13"/>
    </location>
    <ligand>
        <name>ATP</name>
        <dbReference type="ChEBI" id="CHEBI:30616"/>
    </ligand>
</feature>
<dbReference type="InterPro" id="IPR000577">
    <property type="entry name" value="Carb_kinase_FGGY"/>
</dbReference>
<feature type="binding site" evidence="7">
    <location>
        <position position="415"/>
    </location>
    <ligand>
        <name>ADP</name>
        <dbReference type="ChEBI" id="CHEBI:456216"/>
    </ligand>
</feature>
<feature type="domain" description="Carbohydrate kinase FGGY C-terminal" evidence="10">
    <location>
        <begin position="261"/>
        <end position="450"/>
    </location>
</feature>
<evidence type="ECO:0000256" key="5">
    <source>
        <dbReference type="ARBA" id="ARBA00022798"/>
    </source>
</evidence>
<evidence type="ECO:0000256" key="3">
    <source>
        <dbReference type="ARBA" id="ARBA00022741"/>
    </source>
</evidence>
<evidence type="ECO:0000259" key="9">
    <source>
        <dbReference type="Pfam" id="PF00370"/>
    </source>
</evidence>
<comment type="catalytic activity">
    <reaction evidence="7">
        <text>glycerol + ATP = sn-glycerol 3-phosphate + ADP + H(+)</text>
        <dbReference type="Rhea" id="RHEA:21644"/>
        <dbReference type="ChEBI" id="CHEBI:15378"/>
        <dbReference type="ChEBI" id="CHEBI:17754"/>
        <dbReference type="ChEBI" id="CHEBI:30616"/>
        <dbReference type="ChEBI" id="CHEBI:57597"/>
        <dbReference type="ChEBI" id="CHEBI:456216"/>
        <dbReference type="EC" id="2.7.1.30"/>
    </reaction>
</comment>
<feature type="binding site" evidence="7">
    <location>
        <position position="16"/>
    </location>
    <ligand>
        <name>ADP</name>
        <dbReference type="ChEBI" id="CHEBI:456216"/>
    </ligand>
</feature>
<comment type="function">
    <text evidence="7">Key enzyme in the regulation of glycerol uptake and metabolism. Catalyzes the phosphorylation of glycerol to yield sn-glycerol 3-phosphate.</text>
</comment>
<evidence type="ECO:0000313" key="12">
    <source>
        <dbReference type="Proteomes" id="UP001623559"/>
    </source>
</evidence>
<sequence>MTMYVGSIDQGTTSSRFIIFNKAGEIISVGQKEHKQIYPQAGWVEHDSHEIWKNTQEVIGLALGKANLSAKDLAAVGITNQRETTVVWNKKTGKAYYNAIVWQDTRVGSELAELAKNGGMDRFRAKTGLPLATYFSGLKLRWLLNNIDGLRADAEKGDALFGTMDTFIAWHLTGGVDGGIHITDVTNASRTQLMDLQTCAWDDEILQVLSIPKAMLPEIKSSSLVYAKAKGVLGGVPLAGILGDQQAALVGQTCFDPGQGKNTYGTGCFLLMNTGTKAIPSQFGLLTTVAYQLGNEPVHFALEGSVAITGALVQWLRDNLGIIKHSPDIEKLAKLVEDNGGCYFVPAFSGLYAPYWKQDARGALVGLTRYINKSHIARAALEATAFQTWEVLEAMEKDAGIPIASLRVDGGMVVNQLLMQFQSDIIGEEVICPKIIETTALGAAYAAGLAVGYWENLDDLRKNWGIAHTWKPAMDSEKRAHYRKQWKKAVTKTFDWED</sequence>
<proteinExistence type="inferred from homology"/>
<feature type="binding site" evidence="7">
    <location>
        <position position="310"/>
    </location>
    <ligand>
        <name>ATP</name>
        <dbReference type="ChEBI" id="CHEBI:30616"/>
    </ligand>
</feature>
<feature type="binding site" evidence="7">
    <location>
        <position position="266"/>
    </location>
    <ligand>
        <name>ADP</name>
        <dbReference type="ChEBI" id="CHEBI:456216"/>
    </ligand>
</feature>
<feature type="binding site" evidence="7">
    <location>
        <position position="82"/>
    </location>
    <ligand>
        <name>sn-glycerol 3-phosphate</name>
        <dbReference type="ChEBI" id="CHEBI:57597"/>
    </ligand>
</feature>
<keyword evidence="5 7" id="KW-0319">Glycerol metabolism</keyword>
<dbReference type="SUPFAM" id="SSF53067">
    <property type="entry name" value="Actin-like ATPase domain"/>
    <property type="match status" value="2"/>
</dbReference>
<protein>
    <recommendedName>
        <fullName evidence="7">Glycerol kinase</fullName>
        <ecNumber evidence="7">2.7.1.30</ecNumber>
    </recommendedName>
    <alternativeName>
        <fullName evidence="7">ATP:glycerol 3-phosphotransferase</fullName>
    </alternativeName>
    <alternativeName>
        <fullName evidence="7">Glycerokinase</fullName>
        <shortName evidence="7">GK</shortName>
    </alternativeName>
</protein>
<feature type="binding site" evidence="7">
    <location>
        <position position="244"/>
    </location>
    <ligand>
        <name>sn-glycerol 3-phosphate</name>
        <dbReference type="ChEBI" id="CHEBI:57597"/>
    </ligand>
</feature>
<evidence type="ECO:0000256" key="2">
    <source>
        <dbReference type="ARBA" id="ARBA00022679"/>
    </source>
</evidence>
<dbReference type="EMBL" id="JBEWZG010000001">
    <property type="protein sequence ID" value="MFL0206103.1"/>
    <property type="molecule type" value="Genomic_DNA"/>
</dbReference>
<evidence type="ECO:0000256" key="1">
    <source>
        <dbReference type="ARBA" id="ARBA00009156"/>
    </source>
</evidence>
<feature type="binding site" evidence="7">
    <location>
        <position position="245"/>
    </location>
    <ligand>
        <name>glycerol</name>
        <dbReference type="ChEBI" id="CHEBI:17754"/>
    </ligand>
</feature>
<dbReference type="InterPro" id="IPR043129">
    <property type="entry name" value="ATPase_NBD"/>
</dbReference>
<keyword evidence="2 7" id="KW-0808">Transferase</keyword>
<dbReference type="Proteomes" id="UP001623559">
    <property type="component" value="Unassembled WGS sequence"/>
</dbReference>
<feature type="binding site" evidence="7">
    <location>
        <position position="83"/>
    </location>
    <ligand>
        <name>glycerol</name>
        <dbReference type="ChEBI" id="CHEBI:17754"/>
    </ligand>
</feature>
<comment type="pathway">
    <text evidence="7">Polyol metabolism; glycerol degradation via glycerol kinase pathway; sn-glycerol 3-phosphate from glycerol: step 1/1.</text>
</comment>
<dbReference type="InterPro" id="IPR018484">
    <property type="entry name" value="FGGY_N"/>
</dbReference>
<dbReference type="HAMAP" id="MF_00186">
    <property type="entry name" value="Glycerol_kin"/>
    <property type="match status" value="1"/>
</dbReference>
<feature type="domain" description="Carbohydrate kinase FGGY N-terminal" evidence="9">
    <location>
        <begin position="4"/>
        <end position="251"/>
    </location>
</feature>
<gene>
    <name evidence="7 11" type="primary">glpK</name>
    <name evidence="11" type="ORF">V7S74_05045</name>
</gene>
<dbReference type="EC" id="2.7.1.30" evidence="7"/>
<feature type="binding site" evidence="7">
    <location>
        <position position="244"/>
    </location>
    <ligand>
        <name>glycerol</name>
        <dbReference type="ChEBI" id="CHEBI:17754"/>
    </ligand>
</feature>
<feature type="binding site" evidence="7">
    <location>
        <position position="411"/>
    </location>
    <ligand>
        <name>ATP</name>
        <dbReference type="ChEBI" id="CHEBI:30616"/>
    </ligand>
</feature>
<evidence type="ECO:0000313" key="11">
    <source>
        <dbReference type="EMBL" id="MFL0206103.1"/>
    </source>
</evidence>
<feature type="binding site" evidence="7">
    <location>
        <position position="411"/>
    </location>
    <ligand>
        <name>ADP</name>
        <dbReference type="ChEBI" id="CHEBI:456216"/>
    </ligand>
</feature>
<comment type="similarity">
    <text evidence="1 7 8">Belongs to the FGGY kinase family.</text>
</comment>
<feature type="binding site" evidence="7">
    <location>
        <position position="266"/>
    </location>
    <ligand>
        <name>ATP</name>
        <dbReference type="ChEBI" id="CHEBI:30616"/>
    </ligand>
</feature>
<feature type="binding site" evidence="7">
    <location>
        <position position="12"/>
    </location>
    <ligand>
        <name>ATP</name>
        <dbReference type="ChEBI" id="CHEBI:30616"/>
    </ligand>
</feature>
<organism evidence="11 12">
    <name type="scientific">Aquirufa novilacunae</name>
    <dbReference type="NCBI Taxonomy" id="3139305"/>
    <lineage>
        <taxon>Bacteria</taxon>
        <taxon>Pseudomonadati</taxon>
        <taxon>Bacteroidota</taxon>
        <taxon>Cytophagia</taxon>
        <taxon>Cytophagales</taxon>
        <taxon>Flectobacillaceae</taxon>
        <taxon>Aquirufa</taxon>
    </lineage>
</organism>
<dbReference type="InterPro" id="IPR005999">
    <property type="entry name" value="Glycerol_kin"/>
</dbReference>
<evidence type="ECO:0000256" key="4">
    <source>
        <dbReference type="ARBA" id="ARBA00022777"/>
    </source>
</evidence>